<name>A0ABN9T4Q0_9DINO</name>
<reference evidence="2" key="1">
    <citation type="submission" date="2023-10" db="EMBL/GenBank/DDBJ databases">
        <authorList>
            <person name="Chen Y."/>
            <person name="Shah S."/>
            <person name="Dougan E. K."/>
            <person name="Thang M."/>
            <person name="Chan C."/>
        </authorList>
    </citation>
    <scope>NUCLEOTIDE SEQUENCE [LARGE SCALE GENOMIC DNA]</scope>
</reference>
<sequence>MPELAMPSWYNPAQARRPEGAEEQRSKQAKGSEGKGEKQYGKLLLLVAQLLLATTRGMADLAAAVFITYEMSAVQGFPAALVAAGKQYDVKSKELADRAKAGENVGRGSHRGRGPPHLHIFVAGIHYIATRTHAEGDKAEEEKQLKADAEEFWTNTVVHSEILKLGAAVKYVRLKLLKKDESDQRCLVIMHFDVDSPIGKQAQDLF</sequence>
<comment type="caution">
    <text evidence="2">The sequence shown here is derived from an EMBL/GenBank/DDBJ whole genome shotgun (WGS) entry which is preliminary data.</text>
</comment>
<organism evidence="2 3">
    <name type="scientific">Prorocentrum cordatum</name>
    <dbReference type="NCBI Taxonomy" id="2364126"/>
    <lineage>
        <taxon>Eukaryota</taxon>
        <taxon>Sar</taxon>
        <taxon>Alveolata</taxon>
        <taxon>Dinophyceae</taxon>
        <taxon>Prorocentrales</taxon>
        <taxon>Prorocentraceae</taxon>
        <taxon>Prorocentrum</taxon>
    </lineage>
</organism>
<dbReference type="Proteomes" id="UP001189429">
    <property type="component" value="Unassembled WGS sequence"/>
</dbReference>
<evidence type="ECO:0000256" key="1">
    <source>
        <dbReference type="SAM" id="MobiDB-lite"/>
    </source>
</evidence>
<dbReference type="EMBL" id="CAUYUJ010014340">
    <property type="protein sequence ID" value="CAK0840000.1"/>
    <property type="molecule type" value="Genomic_DNA"/>
</dbReference>
<feature type="region of interest" description="Disordered" evidence="1">
    <location>
        <begin position="1"/>
        <end position="34"/>
    </location>
</feature>
<gene>
    <name evidence="2" type="ORF">PCOR1329_LOCUS35543</name>
</gene>
<feature type="compositionally biased region" description="Basic and acidic residues" evidence="1">
    <location>
        <begin position="16"/>
        <end position="34"/>
    </location>
</feature>
<proteinExistence type="predicted"/>
<accession>A0ABN9T4Q0</accession>
<protein>
    <submittedName>
        <fullName evidence="2">Uncharacterized protein</fullName>
    </submittedName>
</protein>
<keyword evidence="3" id="KW-1185">Reference proteome</keyword>
<evidence type="ECO:0000313" key="2">
    <source>
        <dbReference type="EMBL" id="CAK0840000.1"/>
    </source>
</evidence>
<evidence type="ECO:0000313" key="3">
    <source>
        <dbReference type="Proteomes" id="UP001189429"/>
    </source>
</evidence>